<keyword evidence="2" id="KW-1185">Reference proteome</keyword>
<reference evidence="1 2" key="1">
    <citation type="journal article" date="2021" name="Plant Biotechnol. J.">
        <title>Multi-omics assisted identification of the key and species-specific regulatory components of drought-tolerant mechanisms in Gossypium stocksii.</title>
        <authorList>
            <person name="Yu D."/>
            <person name="Ke L."/>
            <person name="Zhang D."/>
            <person name="Wu Y."/>
            <person name="Sun Y."/>
            <person name="Mei J."/>
            <person name="Sun J."/>
            <person name="Sun Y."/>
        </authorList>
    </citation>
    <scope>NUCLEOTIDE SEQUENCE [LARGE SCALE GENOMIC DNA]</scope>
    <source>
        <strain evidence="2">cv. E1</strain>
        <tissue evidence="1">Leaf</tissue>
    </source>
</reference>
<evidence type="ECO:0000313" key="1">
    <source>
        <dbReference type="EMBL" id="KAH1031542.1"/>
    </source>
</evidence>
<dbReference type="Proteomes" id="UP000828251">
    <property type="component" value="Unassembled WGS sequence"/>
</dbReference>
<sequence length="123" mass="13665">MICADWQNGVEAREVHIQCYQSLFDTIVEVKKKPSKENPQASQVTQVKFPGRKMLEIMKKSSAAITDAVLPLMLAILGWEVCKKIPLKEAAKAITMEAAGDDDQLAPLKMIEPRQKLPGMLNS</sequence>
<dbReference type="EMBL" id="JAIQCV010000013">
    <property type="protein sequence ID" value="KAH1031542.1"/>
    <property type="molecule type" value="Genomic_DNA"/>
</dbReference>
<dbReference type="AlphaFoldDB" id="A0A9D3U7Y7"/>
<organism evidence="1 2">
    <name type="scientific">Gossypium stocksii</name>
    <dbReference type="NCBI Taxonomy" id="47602"/>
    <lineage>
        <taxon>Eukaryota</taxon>
        <taxon>Viridiplantae</taxon>
        <taxon>Streptophyta</taxon>
        <taxon>Embryophyta</taxon>
        <taxon>Tracheophyta</taxon>
        <taxon>Spermatophyta</taxon>
        <taxon>Magnoliopsida</taxon>
        <taxon>eudicotyledons</taxon>
        <taxon>Gunneridae</taxon>
        <taxon>Pentapetalae</taxon>
        <taxon>rosids</taxon>
        <taxon>malvids</taxon>
        <taxon>Malvales</taxon>
        <taxon>Malvaceae</taxon>
        <taxon>Malvoideae</taxon>
        <taxon>Gossypium</taxon>
    </lineage>
</organism>
<evidence type="ECO:0000313" key="2">
    <source>
        <dbReference type="Proteomes" id="UP000828251"/>
    </source>
</evidence>
<gene>
    <name evidence="1" type="ORF">J1N35_043716</name>
</gene>
<name>A0A9D3U7Y7_9ROSI</name>
<dbReference type="OrthoDB" id="1019075at2759"/>
<proteinExistence type="predicted"/>
<accession>A0A9D3U7Y7</accession>
<protein>
    <submittedName>
        <fullName evidence="1">Uncharacterized protein</fullName>
    </submittedName>
</protein>
<comment type="caution">
    <text evidence="1">The sequence shown here is derived from an EMBL/GenBank/DDBJ whole genome shotgun (WGS) entry which is preliminary data.</text>
</comment>